<name>A0A553IFF5_9PEZI</name>
<gene>
    <name evidence="3" type="ORF">FHL15_000262</name>
</gene>
<evidence type="ECO:0000259" key="2">
    <source>
        <dbReference type="Pfam" id="PF03372"/>
    </source>
</evidence>
<keyword evidence="4" id="KW-1185">Reference proteome</keyword>
<dbReference type="AlphaFoldDB" id="A0A553IFF5"/>
<dbReference type="Pfam" id="PF03372">
    <property type="entry name" value="Exo_endo_phos"/>
    <property type="match status" value="1"/>
</dbReference>
<dbReference type="SUPFAM" id="SSF56219">
    <property type="entry name" value="DNase I-like"/>
    <property type="match status" value="1"/>
</dbReference>
<protein>
    <recommendedName>
        <fullName evidence="2">Endonuclease/exonuclease/phosphatase domain-containing protein</fullName>
    </recommendedName>
</protein>
<evidence type="ECO:0000313" key="3">
    <source>
        <dbReference type="EMBL" id="TRX98920.1"/>
    </source>
</evidence>
<proteinExistence type="predicted"/>
<feature type="domain" description="Endonuclease/exonuclease/phosphatase" evidence="2">
    <location>
        <begin position="29"/>
        <end position="292"/>
    </location>
</feature>
<evidence type="ECO:0000256" key="1">
    <source>
        <dbReference type="SAM" id="SignalP"/>
    </source>
</evidence>
<keyword evidence="1" id="KW-0732">Signal</keyword>
<reference evidence="4" key="1">
    <citation type="submission" date="2019-06" db="EMBL/GenBank/DDBJ databases">
        <title>Draft genome sequence of the griseofulvin-producing fungus Xylaria cubensis strain G536.</title>
        <authorList>
            <person name="Mead M.E."/>
            <person name="Raja H.A."/>
            <person name="Steenwyk J.L."/>
            <person name="Knowles S.L."/>
            <person name="Oberlies N.H."/>
            <person name="Rokas A."/>
        </authorList>
    </citation>
    <scope>NUCLEOTIDE SEQUENCE [LARGE SCALE GENOMIC DNA]</scope>
    <source>
        <strain evidence="4">G536</strain>
    </source>
</reference>
<dbReference type="Gene3D" id="3.60.10.10">
    <property type="entry name" value="Endonuclease/exonuclease/phosphatase"/>
    <property type="match status" value="1"/>
</dbReference>
<accession>A0A553IFF5</accession>
<evidence type="ECO:0000313" key="4">
    <source>
        <dbReference type="Proteomes" id="UP000319160"/>
    </source>
</evidence>
<dbReference type="PANTHER" id="PTHR12121:SF36">
    <property type="entry name" value="ENDONUCLEASE_EXONUCLEASE_PHOSPHATASE DOMAIN-CONTAINING PROTEIN"/>
    <property type="match status" value="1"/>
</dbReference>
<dbReference type="InterPro" id="IPR036691">
    <property type="entry name" value="Endo/exonu/phosph_ase_sf"/>
</dbReference>
<comment type="caution">
    <text evidence="3">The sequence shown here is derived from an EMBL/GenBank/DDBJ whole genome shotgun (WGS) entry which is preliminary data.</text>
</comment>
<sequence length="301" mass="33091">MRWPGSFGTLLLAATQVMAANSLSFRVITFNIRYAASPSTYEKPWSVRSPLVIDKVSATAANATTAGSIPVIGMQEVLHEQLVDITNGLGSAWSYIGTGRDDGQEAGEYCPIFYQAERVKLLNSTQKWLSPTPDVPSFWPGAGSRRYILVGVFEDQTTGTRFIAANTHLDNASSEARSEGVKIILRVIRDVQAQWGPDLPVTLSGDFNSEPGQDAYETMVADGYLDESYTLADEKVRFGPYETYTGFVPDEIPDVSSRIDFIWVGPHATDTWTVTRYEVVDNVVGGVYISDHRPVFADVTL</sequence>
<organism evidence="3 4">
    <name type="scientific">Xylaria flabelliformis</name>
    <dbReference type="NCBI Taxonomy" id="2512241"/>
    <lineage>
        <taxon>Eukaryota</taxon>
        <taxon>Fungi</taxon>
        <taxon>Dikarya</taxon>
        <taxon>Ascomycota</taxon>
        <taxon>Pezizomycotina</taxon>
        <taxon>Sordariomycetes</taxon>
        <taxon>Xylariomycetidae</taxon>
        <taxon>Xylariales</taxon>
        <taxon>Xylariaceae</taxon>
        <taxon>Xylaria</taxon>
    </lineage>
</organism>
<dbReference type="PANTHER" id="PTHR12121">
    <property type="entry name" value="CARBON CATABOLITE REPRESSOR PROTEIN 4"/>
    <property type="match status" value="1"/>
</dbReference>
<dbReference type="InterPro" id="IPR005135">
    <property type="entry name" value="Endo/exonuclease/phosphatase"/>
</dbReference>
<dbReference type="EMBL" id="VFLP01000001">
    <property type="protein sequence ID" value="TRX98920.1"/>
    <property type="molecule type" value="Genomic_DNA"/>
</dbReference>
<feature type="chain" id="PRO_5022026177" description="Endonuclease/exonuclease/phosphatase domain-containing protein" evidence="1">
    <location>
        <begin position="20"/>
        <end position="301"/>
    </location>
</feature>
<feature type="signal peptide" evidence="1">
    <location>
        <begin position="1"/>
        <end position="19"/>
    </location>
</feature>
<dbReference type="OrthoDB" id="276515at2759"/>
<dbReference type="InterPro" id="IPR050410">
    <property type="entry name" value="CCR4/nocturin_mRNA_transcr"/>
</dbReference>
<dbReference type="Proteomes" id="UP000319160">
    <property type="component" value="Unassembled WGS sequence"/>
</dbReference>
<dbReference type="GO" id="GO:0000175">
    <property type="term" value="F:3'-5'-RNA exonuclease activity"/>
    <property type="evidence" value="ECO:0007669"/>
    <property type="project" value="TreeGrafter"/>
</dbReference>
<dbReference type="CDD" id="cd09083">
    <property type="entry name" value="EEP-1"/>
    <property type="match status" value="1"/>
</dbReference>